<proteinExistence type="predicted"/>
<dbReference type="PANTHER" id="PTHR43434">
    <property type="entry name" value="PHOSPHOGLYCOLATE PHOSPHATASE"/>
    <property type="match status" value="1"/>
</dbReference>
<organism evidence="1 2">
    <name type="scientific">Clavibacter tessellarius</name>
    <dbReference type="NCBI Taxonomy" id="31965"/>
    <lineage>
        <taxon>Bacteria</taxon>
        <taxon>Bacillati</taxon>
        <taxon>Actinomycetota</taxon>
        <taxon>Actinomycetes</taxon>
        <taxon>Micrococcales</taxon>
        <taxon>Microbacteriaceae</taxon>
        <taxon>Clavibacter</taxon>
    </lineage>
</organism>
<dbReference type="Gene3D" id="3.40.50.1000">
    <property type="entry name" value="HAD superfamily/HAD-like"/>
    <property type="match status" value="1"/>
</dbReference>
<dbReference type="PANTHER" id="PTHR43434:SF16">
    <property type="entry name" value="BLL8046 PROTEIN"/>
    <property type="match status" value="1"/>
</dbReference>
<dbReference type="InterPro" id="IPR023214">
    <property type="entry name" value="HAD_sf"/>
</dbReference>
<dbReference type="OrthoDB" id="9812856at2"/>
<dbReference type="SUPFAM" id="SSF56784">
    <property type="entry name" value="HAD-like"/>
    <property type="match status" value="1"/>
</dbReference>
<reference evidence="1 2" key="1">
    <citation type="submission" date="2016-01" db="EMBL/GenBank/DDBJ databases">
        <title>Draft genome sequence of Clavibacter michiganensis subsp. tessellarius DOAB 609.</title>
        <authorList>
            <person name="Tambong J.T."/>
        </authorList>
    </citation>
    <scope>NUCLEOTIDE SEQUENCE [LARGE SCALE GENOMIC DNA]</scope>
    <source>
        <strain evidence="1 2">DOAB 609</strain>
    </source>
</reference>
<dbReference type="SFLD" id="SFLDS00003">
    <property type="entry name" value="Haloacid_Dehalogenase"/>
    <property type="match status" value="1"/>
</dbReference>
<comment type="caution">
    <text evidence="1">The sequence shown here is derived from an EMBL/GenBank/DDBJ whole genome shotgun (WGS) entry which is preliminary data.</text>
</comment>
<dbReference type="SFLD" id="SFLDG01129">
    <property type="entry name" value="C1.5:_HAD__Beta-PGM__Phosphata"/>
    <property type="match status" value="1"/>
</dbReference>
<dbReference type="NCBIfam" id="TIGR01549">
    <property type="entry name" value="HAD-SF-IA-v1"/>
    <property type="match status" value="1"/>
</dbReference>
<evidence type="ECO:0000313" key="1">
    <source>
        <dbReference type="EMBL" id="KZC96518.1"/>
    </source>
</evidence>
<dbReference type="GO" id="GO:0008967">
    <property type="term" value="F:phosphoglycolate phosphatase activity"/>
    <property type="evidence" value="ECO:0007669"/>
    <property type="project" value="TreeGrafter"/>
</dbReference>
<name>A0A154V562_9MICO</name>
<evidence type="ECO:0000313" key="2">
    <source>
        <dbReference type="Proteomes" id="UP000076218"/>
    </source>
</evidence>
<dbReference type="RefSeq" id="WP_063070139.1">
    <property type="nucleotide sequence ID" value="NZ_LQXA01000003.1"/>
</dbReference>
<dbReference type="STRING" id="31965.AWH51_02125"/>
<sequence length="221" mass="23897">MNDYLDLVIFDCDGVLVDSEVLAVEVDKRILAELGWHLSTAEIVDRFLGTSARSFQAQVEAHLGITMAPDWEERYRPWFVEAFEAELRAVPGIEDALDAITVPTCVASSGSHEKIRTTLGLTGLLGRFEGRIHSSSEVAHGKPAPDIFLHAAARMGAAPERAVVIEDSKYGVRAARAAGMRAFGYAGGLTPAAWLEQEGAIVFTDMAELPALLRAHAPDPE</sequence>
<dbReference type="InterPro" id="IPR006439">
    <property type="entry name" value="HAD-SF_hydro_IA"/>
</dbReference>
<dbReference type="SFLD" id="SFLDG01135">
    <property type="entry name" value="C1.5.6:_HAD__Beta-PGM__Phospha"/>
    <property type="match status" value="1"/>
</dbReference>
<dbReference type="Proteomes" id="UP000076218">
    <property type="component" value="Unassembled WGS sequence"/>
</dbReference>
<dbReference type="GO" id="GO:0005829">
    <property type="term" value="C:cytosol"/>
    <property type="evidence" value="ECO:0007669"/>
    <property type="project" value="TreeGrafter"/>
</dbReference>
<dbReference type="Pfam" id="PF00702">
    <property type="entry name" value="Hydrolase"/>
    <property type="match status" value="1"/>
</dbReference>
<dbReference type="Gene3D" id="1.10.150.240">
    <property type="entry name" value="Putative phosphatase, domain 2"/>
    <property type="match status" value="1"/>
</dbReference>
<dbReference type="AlphaFoldDB" id="A0A154V562"/>
<dbReference type="InterPro" id="IPR023198">
    <property type="entry name" value="PGP-like_dom2"/>
</dbReference>
<dbReference type="NCBIfam" id="TIGR01509">
    <property type="entry name" value="HAD-SF-IA-v3"/>
    <property type="match status" value="1"/>
</dbReference>
<dbReference type="EMBL" id="LQXA01000003">
    <property type="protein sequence ID" value="KZC96518.1"/>
    <property type="molecule type" value="Genomic_DNA"/>
</dbReference>
<dbReference type="InterPro" id="IPR036412">
    <property type="entry name" value="HAD-like_sf"/>
</dbReference>
<gene>
    <name evidence="1" type="ORF">AWH51_02125</name>
</gene>
<dbReference type="InterPro" id="IPR050155">
    <property type="entry name" value="HAD-like_hydrolase_sf"/>
</dbReference>
<accession>A0A154V562</accession>
<protein>
    <submittedName>
        <fullName evidence="1">Haloacid dehalogenase</fullName>
    </submittedName>
</protein>
<dbReference type="GO" id="GO:0006281">
    <property type="term" value="P:DNA repair"/>
    <property type="evidence" value="ECO:0007669"/>
    <property type="project" value="TreeGrafter"/>
</dbReference>